<dbReference type="Gene3D" id="3.30.420.10">
    <property type="entry name" value="Ribonuclease H-like superfamily/Ribonuclease H"/>
    <property type="match status" value="1"/>
</dbReference>
<accession>A0AAU9UWP1</accession>
<dbReference type="AlphaFoldDB" id="A0AAU9UWP1"/>
<dbReference type="InterPro" id="IPR036397">
    <property type="entry name" value="RNaseH_sf"/>
</dbReference>
<reference evidence="2" key="1">
    <citation type="submission" date="2022-03" db="EMBL/GenBank/DDBJ databases">
        <authorList>
            <person name="Tunstrom K."/>
        </authorList>
    </citation>
    <scope>NUCLEOTIDE SEQUENCE</scope>
</reference>
<gene>
    <name evidence="2" type="ORF">EEDITHA_LOCUS16002</name>
</gene>
<organism evidence="2 3">
    <name type="scientific">Euphydryas editha</name>
    <name type="common">Edith's checkerspot</name>
    <dbReference type="NCBI Taxonomy" id="104508"/>
    <lineage>
        <taxon>Eukaryota</taxon>
        <taxon>Metazoa</taxon>
        <taxon>Ecdysozoa</taxon>
        <taxon>Arthropoda</taxon>
        <taxon>Hexapoda</taxon>
        <taxon>Insecta</taxon>
        <taxon>Pterygota</taxon>
        <taxon>Neoptera</taxon>
        <taxon>Endopterygota</taxon>
        <taxon>Lepidoptera</taxon>
        <taxon>Glossata</taxon>
        <taxon>Ditrysia</taxon>
        <taxon>Papilionoidea</taxon>
        <taxon>Nymphalidae</taxon>
        <taxon>Nymphalinae</taxon>
        <taxon>Euphydryas</taxon>
    </lineage>
</organism>
<name>A0AAU9UWP1_EUPED</name>
<feature type="domain" description="DUF4817" evidence="1">
    <location>
        <begin position="5"/>
        <end position="56"/>
    </location>
</feature>
<dbReference type="Pfam" id="PF16087">
    <property type="entry name" value="DUF4817"/>
    <property type="match status" value="1"/>
</dbReference>
<comment type="caution">
    <text evidence="2">The sequence shown here is derived from an EMBL/GenBank/DDBJ whole genome shotgun (WGS) entry which is preliminary data.</text>
</comment>
<dbReference type="EMBL" id="CAKOGL010000023">
    <property type="protein sequence ID" value="CAH2101225.1"/>
    <property type="molecule type" value="Genomic_DNA"/>
</dbReference>
<sequence length="182" mass="21335">MAAFTNEEYADMLMAYGKADGNRREAKRICEMRFPNRRQPNRHTFETTFRRLRETGGAPGGARQRNIANDECTLEAFEEDPTASIRTVAATLNLSAWKVWSVLHANGMHPFHYTLVQGLEENDYQRRVQFCHLLLHMDVDNCDFLKSILWTDELKFTREGTVNFHNLHHWAPKDQNPKRKER</sequence>
<dbReference type="InterPro" id="IPR032135">
    <property type="entry name" value="DUF4817"/>
</dbReference>
<evidence type="ECO:0000259" key="1">
    <source>
        <dbReference type="Pfam" id="PF16087"/>
    </source>
</evidence>
<protein>
    <recommendedName>
        <fullName evidence="1">DUF4817 domain-containing protein</fullName>
    </recommendedName>
</protein>
<dbReference type="GO" id="GO:0003676">
    <property type="term" value="F:nucleic acid binding"/>
    <property type="evidence" value="ECO:0007669"/>
    <property type="project" value="InterPro"/>
</dbReference>
<dbReference type="PANTHER" id="PTHR47326:SF1">
    <property type="entry name" value="HTH PSQ-TYPE DOMAIN-CONTAINING PROTEIN"/>
    <property type="match status" value="1"/>
</dbReference>
<evidence type="ECO:0000313" key="3">
    <source>
        <dbReference type="Proteomes" id="UP001153954"/>
    </source>
</evidence>
<evidence type="ECO:0000313" key="2">
    <source>
        <dbReference type="EMBL" id="CAH2101225.1"/>
    </source>
</evidence>
<dbReference type="PANTHER" id="PTHR47326">
    <property type="entry name" value="TRANSPOSABLE ELEMENT TC3 TRANSPOSASE-LIKE PROTEIN"/>
    <property type="match status" value="1"/>
</dbReference>
<proteinExistence type="predicted"/>
<dbReference type="Proteomes" id="UP001153954">
    <property type="component" value="Unassembled WGS sequence"/>
</dbReference>
<keyword evidence="3" id="KW-1185">Reference proteome</keyword>